<dbReference type="GO" id="GO:0016747">
    <property type="term" value="F:acyltransferase activity, transferring groups other than amino-acyl groups"/>
    <property type="evidence" value="ECO:0007669"/>
    <property type="project" value="InterPro"/>
</dbReference>
<organism evidence="2 3">
    <name type="scientific">Corynebacterium canis</name>
    <dbReference type="NCBI Taxonomy" id="679663"/>
    <lineage>
        <taxon>Bacteria</taxon>
        <taxon>Bacillati</taxon>
        <taxon>Actinomycetota</taxon>
        <taxon>Actinomycetes</taxon>
        <taxon>Mycobacteriales</taxon>
        <taxon>Corynebacteriaceae</taxon>
        <taxon>Corynebacterium</taxon>
    </lineage>
</organism>
<comment type="caution">
    <text evidence="2">The sequence shown here is derived from an EMBL/GenBank/DDBJ whole genome shotgun (WGS) entry which is preliminary data.</text>
</comment>
<dbReference type="InterPro" id="IPR056935">
    <property type="entry name" value="Rv0428c-like_C"/>
</dbReference>
<evidence type="ECO:0000313" key="2">
    <source>
        <dbReference type="EMBL" id="TWT24514.1"/>
    </source>
</evidence>
<dbReference type="InterPro" id="IPR056934">
    <property type="entry name" value="SH3_Rv0428c"/>
</dbReference>
<feature type="domain" description="N-acetyltransferase" evidence="1">
    <location>
        <begin position="177"/>
        <end position="322"/>
    </location>
</feature>
<dbReference type="PANTHER" id="PTHR43072">
    <property type="entry name" value="N-ACETYLTRANSFERASE"/>
    <property type="match status" value="1"/>
</dbReference>
<dbReference type="RefSeq" id="WP_146324613.1">
    <property type="nucleotide sequence ID" value="NZ_BAABLR010000070.1"/>
</dbReference>
<proteinExistence type="predicted"/>
<gene>
    <name evidence="2" type="ORF">FRX94_08055</name>
</gene>
<accession>A0A5C5UEC2</accession>
<dbReference type="InterPro" id="IPR016181">
    <property type="entry name" value="Acyl_CoA_acyltransferase"/>
</dbReference>
<protein>
    <submittedName>
        <fullName evidence="2">GNAT family N-acetyltransferase</fullName>
    </submittedName>
</protein>
<dbReference type="Pfam" id="PF24553">
    <property type="entry name" value="Rv0428c_C"/>
    <property type="match status" value="1"/>
</dbReference>
<keyword evidence="3" id="KW-1185">Reference proteome</keyword>
<dbReference type="OrthoDB" id="9775595at2"/>
<dbReference type="Proteomes" id="UP000320791">
    <property type="component" value="Unassembled WGS sequence"/>
</dbReference>
<dbReference type="CDD" id="cd04301">
    <property type="entry name" value="NAT_SF"/>
    <property type="match status" value="1"/>
</dbReference>
<dbReference type="EMBL" id="VOHM01000016">
    <property type="protein sequence ID" value="TWT24514.1"/>
    <property type="molecule type" value="Genomic_DNA"/>
</dbReference>
<keyword evidence="2" id="KW-0808">Transferase</keyword>
<dbReference type="Gene3D" id="3.40.630.30">
    <property type="match status" value="1"/>
</dbReference>
<reference evidence="2 3" key="1">
    <citation type="submission" date="2019-08" db="EMBL/GenBank/DDBJ databases">
        <authorList>
            <person name="Lei W."/>
        </authorList>
    </citation>
    <scope>NUCLEOTIDE SEQUENCE [LARGE SCALE GENOMIC DNA]</scope>
    <source>
        <strain evidence="2 3">CCUG 58627</strain>
    </source>
</reference>
<name>A0A5C5UEC2_9CORY</name>
<evidence type="ECO:0000259" key="1">
    <source>
        <dbReference type="PROSITE" id="PS51186"/>
    </source>
</evidence>
<dbReference type="PROSITE" id="PS51186">
    <property type="entry name" value="GNAT"/>
    <property type="match status" value="1"/>
</dbReference>
<dbReference type="Pfam" id="PF24551">
    <property type="entry name" value="SH3_Rv0428c"/>
    <property type="match status" value="1"/>
</dbReference>
<evidence type="ECO:0000313" key="3">
    <source>
        <dbReference type="Proteomes" id="UP000320791"/>
    </source>
</evidence>
<dbReference type="InterPro" id="IPR000182">
    <property type="entry name" value="GNAT_dom"/>
</dbReference>
<dbReference type="AlphaFoldDB" id="A0A5C5UEC2"/>
<dbReference type="SUPFAM" id="SSF55729">
    <property type="entry name" value="Acyl-CoA N-acyltransferases (Nat)"/>
    <property type="match status" value="1"/>
</dbReference>
<sequence length="322" mass="35545">MNRAPQLGDRVIVRRHVPGSAGHLSDIIGHVLDLDPLTVRPQAVGGLPSDKDAVVIPAEQVQVCKVLPPRRVRNSDIRAVEQATAAAFPGTEHIWHNGWLLRAGDGITERSNSAAPLGSSAGLSQVPLEAIREFYRRQNMPTRILLPDRIARSAEVVCAKWKRGPDILVMTRPLDTIDVRELPEGYEFRVDDQPDEAWLNMYHFRGKPLPVHALNLLRTSIEGHMGFGRLTCGDSTVAITRGTVTYSEDGRAWLGYSAVEVAPAYRRRGLGTALGHSMLHWGRSLGASAAYLQVISSNTPGIELYKTLGFIEHHRHRYAEEG</sequence>